<dbReference type="EMBL" id="CP002039">
    <property type="protein sequence ID" value="ADJ61562.1"/>
    <property type="molecule type" value="Genomic_DNA"/>
</dbReference>
<organism evidence="2 3">
    <name type="scientific">Herbaspirillum seropedicae (strain SmR1)</name>
    <dbReference type="NCBI Taxonomy" id="757424"/>
    <lineage>
        <taxon>Bacteria</taxon>
        <taxon>Pseudomonadati</taxon>
        <taxon>Pseudomonadota</taxon>
        <taxon>Betaproteobacteria</taxon>
        <taxon>Burkholderiales</taxon>
        <taxon>Oxalobacteraceae</taxon>
        <taxon>Herbaspirillum</taxon>
    </lineage>
</organism>
<evidence type="ECO:0000313" key="3">
    <source>
        <dbReference type="Proteomes" id="UP000000329"/>
    </source>
</evidence>
<evidence type="ECO:0000256" key="1">
    <source>
        <dbReference type="SAM" id="MobiDB-lite"/>
    </source>
</evidence>
<name>D8ITS1_HERSS</name>
<dbReference type="KEGG" id="hse:Hsero_0032"/>
<keyword evidence="3" id="KW-1185">Reference proteome</keyword>
<dbReference type="AlphaFoldDB" id="D8ITS1"/>
<accession>D8ITS1</accession>
<protein>
    <submittedName>
        <fullName evidence="2">Uncharacterized protein</fullName>
    </submittedName>
</protein>
<sequence>MLHLAQPGFLQRNIVRNTHRCDHIFYNRRQETTHRQQLPDRYRADPARYAATMLRATHGERHGTVFQEQATQDFPGRPRGLAVDVPDGHRPVHRHADVPVGSRLERADPALSPAGAGLGHAGRRPQGKAGRRASPAPGRPPPGSLTTPPGPVRPR</sequence>
<feature type="compositionally biased region" description="Basic residues" evidence="1">
    <location>
        <begin position="121"/>
        <end position="131"/>
    </location>
</feature>
<dbReference type="STRING" id="757424.Hsero_0032"/>
<feature type="compositionally biased region" description="Pro residues" evidence="1">
    <location>
        <begin position="137"/>
        <end position="155"/>
    </location>
</feature>
<evidence type="ECO:0000313" key="2">
    <source>
        <dbReference type="EMBL" id="ADJ61562.1"/>
    </source>
</evidence>
<reference evidence="2 3" key="1">
    <citation type="submission" date="2010-04" db="EMBL/GenBank/DDBJ databases">
        <title>The genome of Herbaspirillum seropedicae SmR1, an endophytic, nitrogen-fixing, plant-growth promoting beta-Proteobacteria.</title>
        <authorList>
            <person name="Pedrosa F.O."/>
            <person name="Monteiro R.A."/>
            <person name="Wassem R."/>
            <person name="Cruz L.M."/>
            <person name="Ayub R.A."/>
            <person name="Colauto N.B."/>
            <person name="Fernandez M.A."/>
            <person name="Fungaro M.H.P."/>
            <person name="Grisard E.C."/>
            <person name="Hungria M."/>
            <person name="Madeira H.M.F."/>
            <person name="Nodari R.O."/>
            <person name="Osaku C.A."/>
            <person name="Petzl-Erler M.L."/>
            <person name="Terenzi H."/>
            <person name="Vieira L.G.E."/>
            <person name="Almeida M.I.M."/>
            <person name="Alves L.R."/>
            <person name="Arantes O.M.N."/>
            <person name="Balsanelli E."/>
            <person name="Barcellos F.G."/>
            <person name="Baura V.A."/>
            <person name="Binde D.R."/>
            <person name="Campo R.J."/>
            <person name="Chubatsu L.S."/>
            <person name="Chueire L.M.O."/>
            <person name="Ciferri R.R."/>
            <person name="Correa L.C."/>
            <person name="da Conceicao Silva J.L."/>
            <person name="Dabul A.N.G."/>
            <person name="Dambros B.P."/>
            <person name="Faoro H."/>
            <person name="Favetti A."/>
            <person name="Friedermann G."/>
            <person name="Furlaneto M.C."/>
            <person name="Gasques L.S."/>
            <person name="Gimenes C.C.T."/>
            <person name="Gioppo N.M.R."/>
            <person name="Glienke-Blanco C."/>
            <person name="Godoy L.P."/>
            <person name="Guerra M.P."/>
            <person name="Karp S."/>
            <person name="Kava-Cordeiro V."/>
            <person name="Margarido V.P."/>
            <person name="Mathioni S.M."/>
            <person name="Menck-Soares M.A."/>
            <person name="Murace N.K."/>
            <person name="Nicolas M.F."/>
            <person name="Oliveira C.E.C."/>
            <person name="Pagnan N.A.B."/>
            <person name="Pamphile J.A."/>
            <person name="Patussi E.V."/>
            <person name="Pereira L.F.P."/>
            <person name="Pereira-Ferrari L."/>
            <person name="Pinto F.G.S."/>
            <person name="Precoma C."/>
            <person name="Prioli A.J."/>
            <person name="Prioli S.M.A.P."/>
            <person name="Raittz R.T."/>
            <person name="Ramos H.J.O."/>
            <person name="Ribeiro E.M.S.F."/>
            <person name="Rigo L.U."/>
            <person name="Rocha C.L.M.S.C."/>
            <person name="Rocha S.N."/>
            <person name="Santos K."/>
            <person name="Satori D."/>
            <person name="Silva A.G."/>
            <person name="Simao R.C.G."/>
            <person name="Soares M.A.M."/>
            <person name="Souza E.M."/>
            <person name="Steffens M.B.R."/>
            <person name="Steindel M."/>
            <person name="Tadra-Sfeir M.Z."/>
            <person name="Takahashi E.K."/>
            <person name="Torres R.A."/>
            <person name="Valle J.S."/>
            <person name="Vernal J.I."/>
            <person name="Vilas-Boas L.A."/>
            <person name="Watanabe M.A.E."/>
            <person name="Weiss V.A."/>
            <person name="Yates M.A."/>
            <person name="Souza E.M."/>
        </authorList>
    </citation>
    <scope>NUCLEOTIDE SEQUENCE [LARGE SCALE GENOMIC DNA]</scope>
    <source>
        <strain evidence="2 3">SmR1</strain>
    </source>
</reference>
<gene>
    <name evidence="2" type="ordered locus">Hsero_0032</name>
</gene>
<dbReference type="Proteomes" id="UP000000329">
    <property type="component" value="Chromosome"/>
</dbReference>
<feature type="compositionally biased region" description="Basic and acidic residues" evidence="1">
    <location>
        <begin position="86"/>
        <end position="108"/>
    </location>
</feature>
<dbReference type="HOGENOM" id="CLU_1693102_0_0_4"/>
<proteinExistence type="predicted"/>
<feature type="region of interest" description="Disordered" evidence="1">
    <location>
        <begin position="69"/>
        <end position="155"/>
    </location>
</feature>